<feature type="domain" description="Abortive infection protein-like C-terminal" evidence="1">
    <location>
        <begin position="216"/>
        <end position="285"/>
    </location>
</feature>
<dbReference type="InterPro" id="IPR026001">
    <property type="entry name" value="Abi-like_C"/>
</dbReference>
<dbReference type="EMBL" id="FBTU01000026">
    <property type="protein sequence ID" value="CUW19666.1"/>
    <property type="molecule type" value="Genomic_DNA"/>
</dbReference>
<organism evidence="2 3">
    <name type="scientific">Leuconostoc inhae</name>
    <dbReference type="NCBI Taxonomy" id="178001"/>
    <lineage>
        <taxon>Bacteria</taxon>
        <taxon>Bacillati</taxon>
        <taxon>Bacillota</taxon>
        <taxon>Bacilli</taxon>
        <taxon>Lactobacillales</taxon>
        <taxon>Lactobacillaceae</taxon>
        <taxon>Leuconostoc</taxon>
    </lineage>
</organism>
<comment type="caution">
    <text evidence="2">The sequence shown here is derived from an EMBL/GenBank/DDBJ whole genome shotgun (WGS) entry which is preliminary data.</text>
</comment>
<evidence type="ECO:0000259" key="1">
    <source>
        <dbReference type="Pfam" id="PF14355"/>
    </source>
</evidence>
<dbReference type="RefSeq" id="WP_010385834.1">
    <property type="nucleotide sequence ID" value="NZ_FBTU01000026.1"/>
</dbReference>
<dbReference type="Proteomes" id="UP000198868">
    <property type="component" value="Unassembled WGS sequence"/>
</dbReference>
<reference evidence="2 3" key="1">
    <citation type="submission" date="2015-12" db="EMBL/GenBank/DDBJ databases">
        <authorList>
            <person name="Andreevskaya M."/>
        </authorList>
    </citation>
    <scope>NUCLEOTIDE SEQUENCE [LARGE SCALE GENOMIC DNA]</scope>
    <source>
        <strain evidence="2 3">PL111</strain>
    </source>
</reference>
<gene>
    <name evidence="2" type="ORF">PL111_1093</name>
</gene>
<sequence length="294" mass="34237">MENSEFELLQQRDIINTMIDGKFLPYLSANNIKDLGMQFGYNLKKMKEPVSRWKLMEKFLIDLHIDNRTNELLNYLVSPVFLKDEIREKNSINFSQINVDSQKQIIINQKRNEIIETILKHFNEQLIFSNKKMFFNNEIFSISDASSAPKVIEHKDRIDNAYITSLVDKGQNDLLDKDFDSVITKARTLLESIFLQIIFDHQQEIKQNGNIMQYRNKVHEILGMSKTKDWNPNVTKMVGSLNTLVSTISELRNNNSDAHASTTRMKINEAEAELILNSSVMIGIYYLKVSDRHK</sequence>
<protein>
    <submittedName>
        <fullName evidence="2">Conserved domain protein</fullName>
    </submittedName>
</protein>
<proteinExistence type="predicted"/>
<evidence type="ECO:0000313" key="2">
    <source>
        <dbReference type="EMBL" id="CUW19666.1"/>
    </source>
</evidence>
<evidence type="ECO:0000313" key="3">
    <source>
        <dbReference type="Proteomes" id="UP000198868"/>
    </source>
</evidence>
<dbReference type="Pfam" id="PF14355">
    <property type="entry name" value="Abi_C"/>
    <property type="match status" value="1"/>
</dbReference>
<dbReference type="AlphaFoldDB" id="A0AAN2QXG0"/>
<accession>A0AAN2QXG0</accession>
<name>A0AAN2QXG0_9LACO</name>